<name>A0A345LZ35_9GAMM</name>
<dbReference type="OrthoDB" id="6465444at2"/>
<evidence type="ECO:0000313" key="2">
    <source>
        <dbReference type="Proteomes" id="UP000674270"/>
    </source>
</evidence>
<accession>A0A345LZ35</accession>
<gene>
    <name evidence="1" type="ORF">J7T18_12775</name>
</gene>
<dbReference type="KEGG" id="prq:CYG50_15840"/>
<dbReference type="AlphaFoldDB" id="A0A345LZ35"/>
<dbReference type="Proteomes" id="UP000674270">
    <property type="component" value="Unassembled WGS sequence"/>
</dbReference>
<comment type="caution">
    <text evidence="1">The sequence shown here is derived from an EMBL/GenBank/DDBJ whole genome shotgun (WGS) entry which is preliminary data.</text>
</comment>
<protein>
    <submittedName>
        <fullName evidence="1">Uncharacterized protein</fullName>
    </submittedName>
</protein>
<evidence type="ECO:0000313" key="1">
    <source>
        <dbReference type="EMBL" id="MBQ0269173.1"/>
    </source>
</evidence>
<sequence length="157" mass="17997">MVFRVNNICIAKVGHMNKSKSANHRIFDQIISVNKQKENEFNNGQDGATILSLLVMFFVPFLLLNALRNTLGIDYSFATVIGMLAISGFITAVLYKKLKLGSQFADKNIVLDQLLSRYTPKNKQEFKKLQEERKTSSAEFYSLVENWADVERQHYAR</sequence>
<organism evidence="1 2">
    <name type="scientific">Providencia huaxiensis</name>
    <dbReference type="NCBI Taxonomy" id="2027290"/>
    <lineage>
        <taxon>Bacteria</taxon>
        <taxon>Pseudomonadati</taxon>
        <taxon>Pseudomonadota</taxon>
        <taxon>Gammaproteobacteria</taxon>
        <taxon>Enterobacterales</taxon>
        <taxon>Morganellaceae</taxon>
        <taxon>Providencia</taxon>
    </lineage>
</organism>
<proteinExistence type="predicted"/>
<reference evidence="1" key="1">
    <citation type="submission" date="2021-03" db="EMBL/GenBank/DDBJ databases">
        <authorList>
            <person name="Stanton E."/>
        </authorList>
    </citation>
    <scope>NUCLEOTIDE SEQUENCE</scope>
    <source>
        <strain evidence="1">2020EL-00113</strain>
    </source>
</reference>
<dbReference type="EMBL" id="JAGKLY010000005">
    <property type="protein sequence ID" value="MBQ0269173.1"/>
    <property type="molecule type" value="Genomic_DNA"/>
</dbReference>